<proteinExistence type="predicted"/>
<accession>A0A7T8KDF2</accession>
<dbReference type="Proteomes" id="UP000595437">
    <property type="component" value="Chromosome 4"/>
</dbReference>
<dbReference type="OrthoDB" id="74910at2759"/>
<evidence type="ECO:0000313" key="1">
    <source>
        <dbReference type="EMBL" id="QQP53816.1"/>
    </source>
</evidence>
<reference evidence="2" key="1">
    <citation type="submission" date="2021-01" db="EMBL/GenBank/DDBJ databases">
        <title>Caligus Genome Assembly.</title>
        <authorList>
            <person name="Gallardo-Escarate C."/>
        </authorList>
    </citation>
    <scope>NUCLEOTIDE SEQUENCE [LARGE SCALE GENOMIC DNA]</scope>
</reference>
<keyword evidence="2" id="KW-1185">Reference proteome</keyword>
<dbReference type="Gene3D" id="3.40.30.10">
    <property type="entry name" value="Glutaredoxin"/>
    <property type="match status" value="1"/>
</dbReference>
<name>A0A7T8KDF2_CALRO</name>
<sequence>MEYGCPPFWAHCPFGSLAVVEGGLYPRKSSVIDLTKNNFDSRVLDSMVLLWLSFMRRGAVTASSSFGVRESGKALKGFATVGAVNCDEEKALAPNSGFRASPALRSLLRTRNPLGLQFRSNRAGRVKAVQSAAQRM</sequence>
<dbReference type="AlphaFoldDB" id="A0A7T8KDF2"/>
<protein>
    <submittedName>
        <fullName evidence="1">Uncharacterized protein</fullName>
    </submittedName>
</protein>
<dbReference type="EMBL" id="CP045893">
    <property type="protein sequence ID" value="QQP53816.1"/>
    <property type="molecule type" value="Genomic_DNA"/>
</dbReference>
<organism evidence="1 2">
    <name type="scientific">Caligus rogercresseyi</name>
    <name type="common">Sea louse</name>
    <dbReference type="NCBI Taxonomy" id="217165"/>
    <lineage>
        <taxon>Eukaryota</taxon>
        <taxon>Metazoa</taxon>
        <taxon>Ecdysozoa</taxon>
        <taxon>Arthropoda</taxon>
        <taxon>Crustacea</taxon>
        <taxon>Multicrustacea</taxon>
        <taxon>Hexanauplia</taxon>
        <taxon>Copepoda</taxon>
        <taxon>Siphonostomatoida</taxon>
        <taxon>Caligidae</taxon>
        <taxon>Caligus</taxon>
    </lineage>
</organism>
<evidence type="ECO:0000313" key="2">
    <source>
        <dbReference type="Proteomes" id="UP000595437"/>
    </source>
</evidence>
<gene>
    <name evidence="1" type="ORF">FKW44_006430</name>
</gene>
<feature type="non-terminal residue" evidence="1">
    <location>
        <position position="136"/>
    </location>
</feature>